<dbReference type="PANTHER" id="PTHR30136">
    <property type="entry name" value="HELIX-TURN-HELIX TRANSCRIPTIONAL REGULATOR, ICLR FAMILY"/>
    <property type="match status" value="1"/>
</dbReference>
<dbReference type="Pfam" id="PF01614">
    <property type="entry name" value="IclR_C"/>
    <property type="match status" value="1"/>
</dbReference>
<feature type="domain" description="IclR-ED" evidence="1">
    <location>
        <begin position="5"/>
        <end position="190"/>
    </location>
</feature>
<dbReference type="SUPFAM" id="SSF55781">
    <property type="entry name" value="GAF domain-like"/>
    <property type="match status" value="1"/>
</dbReference>
<name>A0A327KY75_9BRAD</name>
<evidence type="ECO:0000313" key="3">
    <source>
        <dbReference type="Proteomes" id="UP000249130"/>
    </source>
</evidence>
<reference evidence="2 3" key="1">
    <citation type="submission" date="2017-07" db="EMBL/GenBank/DDBJ databases">
        <title>Draft Genome Sequences of Select Purple Nonsulfur Bacteria.</title>
        <authorList>
            <person name="Lasarre B."/>
            <person name="Mckinlay J.B."/>
        </authorList>
    </citation>
    <scope>NUCLEOTIDE SEQUENCE [LARGE SCALE GENOMIC DNA]</scope>
    <source>
        <strain evidence="2 3">DSM 5909</strain>
    </source>
</reference>
<dbReference type="EMBL" id="NPEX01000133">
    <property type="protein sequence ID" value="RAI42703.1"/>
    <property type="molecule type" value="Genomic_DNA"/>
</dbReference>
<proteinExistence type="predicted"/>
<dbReference type="PANTHER" id="PTHR30136:SF35">
    <property type="entry name" value="HTH-TYPE TRANSCRIPTIONAL REGULATOR RV1719"/>
    <property type="match status" value="1"/>
</dbReference>
<dbReference type="InterPro" id="IPR029016">
    <property type="entry name" value="GAF-like_dom_sf"/>
</dbReference>
<dbReference type="PROSITE" id="PS51078">
    <property type="entry name" value="ICLR_ED"/>
    <property type="match status" value="1"/>
</dbReference>
<dbReference type="InterPro" id="IPR050707">
    <property type="entry name" value="HTH_MetabolicPath_Reg"/>
</dbReference>
<organism evidence="2 3">
    <name type="scientific">Rhodoplanes roseus</name>
    <dbReference type="NCBI Taxonomy" id="29409"/>
    <lineage>
        <taxon>Bacteria</taxon>
        <taxon>Pseudomonadati</taxon>
        <taxon>Pseudomonadota</taxon>
        <taxon>Alphaproteobacteria</taxon>
        <taxon>Hyphomicrobiales</taxon>
        <taxon>Nitrobacteraceae</taxon>
        <taxon>Rhodoplanes</taxon>
    </lineage>
</organism>
<dbReference type="Gene3D" id="3.30.450.40">
    <property type="match status" value="1"/>
</dbReference>
<keyword evidence="3" id="KW-1185">Reference proteome</keyword>
<evidence type="ECO:0000313" key="2">
    <source>
        <dbReference type="EMBL" id="RAI42703.1"/>
    </source>
</evidence>
<protein>
    <recommendedName>
        <fullName evidence="1">IclR-ED domain-containing protein</fullName>
    </recommendedName>
</protein>
<gene>
    <name evidence="2" type="ORF">CH341_18210</name>
</gene>
<dbReference type="GO" id="GO:0045892">
    <property type="term" value="P:negative regulation of DNA-templated transcription"/>
    <property type="evidence" value="ECO:0007669"/>
    <property type="project" value="TreeGrafter"/>
</dbReference>
<dbReference type="GO" id="GO:0003677">
    <property type="term" value="F:DNA binding"/>
    <property type="evidence" value="ECO:0007669"/>
    <property type="project" value="TreeGrafter"/>
</dbReference>
<accession>A0A327KY75</accession>
<dbReference type="InterPro" id="IPR014757">
    <property type="entry name" value="Tscrpt_reg_IclR_C"/>
</dbReference>
<dbReference type="GO" id="GO:0003700">
    <property type="term" value="F:DNA-binding transcription factor activity"/>
    <property type="evidence" value="ECO:0007669"/>
    <property type="project" value="TreeGrafter"/>
</dbReference>
<dbReference type="Proteomes" id="UP000249130">
    <property type="component" value="Unassembled WGS sequence"/>
</dbReference>
<comment type="caution">
    <text evidence="2">The sequence shown here is derived from an EMBL/GenBank/DDBJ whole genome shotgun (WGS) entry which is preliminary data.</text>
</comment>
<evidence type="ECO:0000259" key="1">
    <source>
        <dbReference type="PROSITE" id="PS51078"/>
    </source>
</evidence>
<dbReference type="AlphaFoldDB" id="A0A327KY75"/>
<sequence>MLGFAAVDLGHRAERQFSLVELCRDLLEELSLATSETVILTGYDEPGARVVCLAQIPSRQGGLRVYETIGTAYPLYSGATAKAVLAFLPQARIDAVLAGDLVPVNPATPIDRAAAASQLADIRARRVAVTHEETYPGVSGMAVPILTPRGQVLGSIGVAGPCHRMTADAIAAGVGHLLAVGVRVAARLGGDPR</sequence>